<dbReference type="Proteomes" id="UP001062846">
    <property type="component" value="Chromosome 8"/>
</dbReference>
<comment type="caution">
    <text evidence="1">The sequence shown here is derived from an EMBL/GenBank/DDBJ whole genome shotgun (WGS) entry which is preliminary data.</text>
</comment>
<proteinExistence type="predicted"/>
<gene>
    <name evidence="1" type="ORF">RHMOL_Rhmol08G0039700</name>
</gene>
<organism evidence="1 2">
    <name type="scientific">Rhododendron molle</name>
    <name type="common">Chinese azalea</name>
    <name type="synonym">Azalea mollis</name>
    <dbReference type="NCBI Taxonomy" id="49168"/>
    <lineage>
        <taxon>Eukaryota</taxon>
        <taxon>Viridiplantae</taxon>
        <taxon>Streptophyta</taxon>
        <taxon>Embryophyta</taxon>
        <taxon>Tracheophyta</taxon>
        <taxon>Spermatophyta</taxon>
        <taxon>Magnoliopsida</taxon>
        <taxon>eudicotyledons</taxon>
        <taxon>Gunneridae</taxon>
        <taxon>Pentapetalae</taxon>
        <taxon>asterids</taxon>
        <taxon>Ericales</taxon>
        <taxon>Ericaceae</taxon>
        <taxon>Ericoideae</taxon>
        <taxon>Rhodoreae</taxon>
        <taxon>Rhododendron</taxon>
    </lineage>
</organism>
<dbReference type="EMBL" id="CM046395">
    <property type="protein sequence ID" value="KAI8541153.1"/>
    <property type="molecule type" value="Genomic_DNA"/>
</dbReference>
<evidence type="ECO:0000313" key="1">
    <source>
        <dbReference type="EMBL" id="KAI8541153.1"/>
    </source>
</evidence>
<sequence>MLELVVGWSGGSRGGVMAVDFAVMVNGWWMIVVSRGLVNFIWSFDFSASCSSMMVNFEVLVFLVVRTRLKWLSRGATAAPRLRSLRSGLGEDGRWVNALMRIQEWTEIVADPRWKTFILRYNRRNKGGNGGRVVWHGKFQSDPLSYTLNFDEGENNGDLDEEENVIRGNLLMQYAAIPPGVD</sequence>
<protein>
    <submittedName>
        <fullName evidence="1">Uncharacterized protein</fullName>
    </submittedName>
</protein>
<evidence type="ECO:0000313" key="2">
    <source>
        <dbReference type="Proteomes" id="UP001062846"/>
    </source>
</evidence>
<name>A0ACC0MLI7_RHOML</name>
<accession>A0ACC0MLI7</accession>
<keyword evidence="2" id="KW-1185">Reference proteome</keyword>
<reference evidence="1" key="1">
    <citation type="submission" date="2022-02" db="EMBL/GenBank/DDBJ databases">
        <title>Plant Genome Project.</title>
        <authorList>
            <person name="Zhang R.-G."/>
        </authorList>
    </citation>
    <scope>NUCLEOTIDE SEQUENCE</scope>
    <source>
        <strain evidence="1">AT1</strain>
    </source>
</reference>